<dbReference type="GO" id="GO:0051301">
    <property type="term" value="P:cell division"/>
    <property type="evidence" value="ECO:0007669"/>
    <property type="project" value="UniProtKB-KW"/>
</dbReference>
<organism evidence="2 3">
    <name type="scientific">Candidatus Planktophila vernalis</name>
    <dbReference type="NCBI Taxonomy" id="1884907"/>
    <lineage>
        <taxon>Bacteria</taxon>
        <taxon>Bacillati</taxon>
        <taxon>Actinomycetota</taxon>
        <taxon>Actinomycetes</taxon>
        <taxon>Candidatus Nanopelagicales</taxon>
        <taxon>Candidatus Nanopelagicaceae</taxon>
        <taxon>Candidatus Planktophila</taxon>
    </lineage>
</organism>
<dbReference type="OrthoDB" id="4793367at2"/>
<dbReference type="Proteomes" id="UP000217186">
    <property type="component" value="Chromosome"/>
</dbReference>
<reference evidence="2 3" key="1">
    <citation type="submission" date="2016-07" db="EMBL/GenBank/DDBJ databases">
        <title>High microdiversification within the ubiquitous acI lineage of Actinobacteria.</title>
        <authorList>
            <person name="Neuenschwander S.M."/>
            <person name="Salcher M."/>
            <person name="Ghai R."/>
            <person name="Pernthaler J."/>
        </authorList>
    </citation>
    <scope>NUCLEOTIDE SEQUENCE [LARGE SCALE GENOMIC DNA]</scope>
    <source>
        <strain evidence="2">MMS-IIA-15</strain>
    </source>
</reference>
<dbReference type="RefSeq" id="WP_095685935.1">
    <property type="nucleotide sequence ID" value="NZ_CP016776.1"/>
</dbReference>
<gene>
    <name evidence="2" type="ORF">A7sIIA15_04225</name>
</gene>
<dbReference type="EMBL" id="CP016776">
    <property type="protein sequence ID" value="ASY20073.1"/>
    <property type="molecule type" value="Genomic_DNA"/>
</dbReference>
<protein>
    <submittedName>
        <fullName evidence="2">Cell division protein FtsQ</fullName>
    </submittedName>
</protein>
<keyword evidence="2" id="KW-0132">Cell division</keyword>
<keyword evidence="2" id="KW-0131">Cell cycle</keyword>
<dbReference type="Pfam" id="PF03799">
    <property type="entry name" value="FtsQ_DivIB_C"/>
    <property type="match status" value="1"/>
</dbReference>
<name>A0A249KTD2_9ACTN</name>
<proteinExistence type="predicted"/>
<evidence type="ECO:0000313" key="3">
    <source>
        <dbReference type="Proteomes" id="UP000217186"/>
    </source>
</evidence>
<dbReference type="InterPro" id="IPR005548">
    <property type="entry name" value="Cell_div_FtsQ/DivIB_C"/>
</dbReference>
<dbReference type="KEGG" id="pvn:A7sIIA15_04225"/>
<sequence>MKNKRLIALATAIFVGAASYALGWSTLFTVSSVEVTGTDQRLPQSIKVGEKLARVEPRAVAATYEKFAFVQDAQVSRNWISGKVTISITSRTPVAIFKNQAIDDSGKAFVVKGQLPAALPQIQAGSVEIAVAAVEFMKSLPEEIRSNLKILKVRSTGAYVMDVDVQGRKVEVRWGFATENELKAKVYKALLEQPENAKLKRMDLSAPHAPIVK</sequence>
<accession>A0A249KTD2</accession>
<evidence type="ECO:0000313" key="2">
    <source>
        <dbReference type="EMBL" id="ASY20073.1"/>
    </source>
</evidence>
<keyword evidence="3" id="KW-1185">Reference proteome</keyword>
<evidence type="ECO:0000259" key="1">
    <source>
        <dbReference type="Pfam" id="PF03799"/>
    </source>
</evidence>
<feature type="domain" description="Cell division protein FtsQ/DivIB C-terminal" evidence="1">
    <location>
        <begin position="99"/>
        <end position="204"/>
    </location>
</feature>
<dbReference type="AlphaFoldDB" id="A0A249KTD2"/>